<keyword evidence="2" id="KW-1185">Reference proteome</keyword>
<dbReference type="Proteomes" id="UP000777438">
    <property type="component" value="Unassembled WGS sequence"/>
</dbReference>
<dbReference type="SUPFAM" id="SSF50814">
    <property type="entry name" value="Lipocalins"/>
    <property type="match status" value="1"/>
</dbReference>
<dbReference type="Gene3D" id="2.40.128.20">
    <property type="match status" value="1"/>
</dbReference>
<evidence type="ECO:0000313" key="1">
    <source>
        <dbReference type="EMBL" id="KAH6896054.1"/>
    </source>
</evidence>
<name>A0A9P8WFA9_9HYPO</name>
<dbReference type="PANTHER" id="PTHR40087">
    <property type="entry name" value="PHENOLIC ACID DECARBOXYLASE PADC"/>
    <property type="match status" value="1"/>
</dbReference>
<organism evidence="1 2">
    <name type="scientific">Thelonectria olida</name>
    <dbReference type="NCBI Taxonomy" id="1576542"/>
    <lineage>
        <taxon>Eukaryota</taxon>
        <taxon>Fungi</taxon>
        <taxon>Dikarya</taxon>
        <taxon>Ascomycota</taxon>
        <taxon>Pezizomycotina</taxon>
        <taxon>Sordariomycetes</taxon>
        <taxon>Hypocreomycetidae</taxon>
        <taxon>Hypocreales</taxon>
        <taxon>Nectriaceae</taxon>
        <taxon>Thelonectria</taxon>
    </lineage>
</organism>
<dbReference type="Pfam" id="PF05870">
    <property type="entry name" value="PA_decarbox"/>
    <property type="match status" value="1"/>
</dbReference>
<dbReference type="GO" id="GO:0016831">
    <property type="term" value="F:carboxy-lyase activity"/>
    <property type="evidence" value="ECO:0007669"/>
    <property type="project" value="InterPro"/>
</dbReference>
<dbReference type="PANTHER" id="PTHR40087:SF1">
    <property type="entry name" value="PHENOLIC ACID DECARBOXYLASE PADC"/>
    <property type="match status" value="1"/>
</dbReference>
<dbReference type="InterPro" id="IPR008729">
    <property type="entry name" value="PA_de_COase"/>
</dbReference>
<dbReference type="AlphaFoldDB" id="A0A9P8WFA9"/>
<dbReference type="InterPro" id="IPR012674">
    <property type="entry name" value="Calycin"/>
</dbReference>
<gene>
    <name evidence="1" type="ORF">B0T10DRAFT_231431</name>
</gene>
<accession>A0A9P8WFA9</accession>
<dbReference type="OrthoDB" id="4415004at2759"/>
<reference evidence="1 2" key="1">
    <citation type="journal article" date="2021" name="Nat. Commun.">
        <title>Genetic determinants of endophytism in the Arabidopsis root mycobiome.</title>
        <authorList>
            <person name="Mesny F."/>
            <person name="Miyauchi S."/>
            <person name="Thiergart T."/>
            <person name="Pickel B."/>
            <person name="Atanasova L."/>
            <person name="Karlsson M."/>
            <person name="Huettel B."/>
            <person name="Barry K.W."/>
            <person name="Haridas S."/>
            <person name="Chen C."/>
            <person name="Bauer D."/>
            <person name="Andreopoulos W."/>
            <person name="Pangilinan J."/>
            <person name="LaButti K."/>
            <person name="Riley R."/>
            <person name="Lipzen A."/>
            <person name="Clum A."/>
            <person name="Drula E."/>
            <person name="Henrissat B."/>
            <person name="Kohler A."/>
            <person name="Grigoriev I.V."/>
            <person name="Martin F.M."/>
            <person name="Hacquard S."/>
        </authorList>
    </citation>
    <scope>NUCLEOTIDE SEQUENCE [LARGE SCALE GENOMIC DNA]</scope>
    <source>
        <strain evidence="1 2">MPI-CAGE-CH-0241</strain>
    </source>
</reference>
<sequence>MALPRYQNNTPLDPSFEEDMRDTHLIYDYDARDEEGNPEKWRYELWFFSDNRCIYAIHGGPMAGRINYQTAAYQCVRPGEVWQISWLEETGTVVSLVYDIVKGTISGLLSFSKGHWEHAEEAHGDKRNPKDFDRWRGLASLGTQKERFMLVEQAHILENFKGKGDLVPIEPDAVTL</sequence>
<comment type="caution">
    <text evidence="1">The sequence shown here is derived from an EMBL/GenBank/DDBJ whole genome shotgun (WGS) entry which is preliminary data.</text>
</comment>
<evidence type="ECO:0000313" key="2">
    <source>
        <dbReference type="Proteomes" id="UP000777438"/>
    </source>
</evidence>
<protein>
    <submittedName>
        <fullName evidence="1">Calycin-like protein</fullName>
    </submittedName>
</protein>
<dbReference type="EMBL" id="JAGPYM010000004">
    <property type="protein sequence ID" value="KAH6896054.1"/>
    <property type="molecule type" value="Genomic_DNA"/>
</dbReference>
<proteinExistence type="predicted"/>